<dbReference type="PANTHER" id="PTHR14136:SF37">
    <property type="entry name" value="PENTAPEPTIDE REPEAT-CONTAINING PROTEIN"/>
    <property type="match status" value="1"/>
</dbReference>
<accession>A0A852ZVH8</accession>
<feature type="region of interest" description="Disordered" evidence="1">
    <location>
        <begin position="280"/>
        <end position="336"/>
    </location>
</feature>
<keyword evidence="3" id="KW-1185">Reference proteome</keyword>
<gene>
    <name evidence="2" type="ORF">FHU37_002590</name>
</gene>
<evidence type="ECO:0000313" key="2">
    <source>
        <dbReference type="EMBL" id="NYI05647.1"/>
    </source>
</evidence>
<protein>
    <submittedName>
        <fullName evidence="2">Uncharacterized protein YjbI with pentapeptide repeats</fullName>
    </submittedName>
</protein>
<dbReference type="Pfam" id="PF00805">
    <property type="entry name" value="Pentapeptide"/>
    <property type="match status" value="1"/>
</dbReference>
<evidence type="ECO:0000313" key="3">
    <source>
        <dbReference type="Proteomes" id="UP000567795"/>
    </source>
</evidence>
<dbReference type="InterPro" id="IPR001646">
    <property type="entry name" value="5peptide_repeat"/>
</dbReference>
<feature type="compositionally biased region" description="Gly residues" evidence="1">
    <location>
        <begin position="306"/>
        <end position="324"/>
    </location>
</feature>
<dbReference type="EMBL" id="JACBZD010000001">
    <property type="protein sequence ID" value="NYI05647.1"/>
    <property type="molecule type" value="Genomic_DNA"/>
</dbReference>
<dbReference type="PANTHER" id="PTHR14136">
    <property type="entry name" value="BTB_POZ DOMAIN-CONTAINING PROTEIN KCTD9"/>
    <property type="match status" value="1"/>
</dbReference>
<feature type="compositionally biased region" description="Low complexity" evidence="1">
    <location>
        <begin position="280"/>
        <end position="305"/>
    </location>
</feature>
<evidence type="ECO:0000256" key="1">
    <source>
        <dbReference type="SAM" id="MobiDB-lite"/>
    </source>
</evidence>
<name>A0A852ZVH8_9ACTN</name>
<proteinExistence type="predicted"/>
<comment type="caution">
    <text evidence="2">The sequence shown here is derived from an EMBL/GenBank/DDBJ whole genome shotgun (WGS) entry which is preliminary data.</text>
</comment>
<sequence length="336" mass="35280">MSDEREVLSIEPVRGDLRADCANCFGLCCVALPFTASADFAVDKEAGRPCGNLQADFRCGIHANLRERGYPGCTVFDCFGAGQKVSQVTFGGEDWRSAPGTARPMFEVFPVMRQLHELLWHLTEALALPAARPLHGELRRALDDVEGRTRGDAASLVGLDVPRLRQQVGELLSRASELARAEVPGRRRNHRGADLIGGRLSGADLRGASLRGAYLIAADLSGADLRWADLLGADFRDADLSGADLTGSIFLTQSQLNAARGDAATRLPRGLDRPAHWAAGVASAPAADSDASAGSRPARPPRAGGRTAGGARGGSGGGARGARGQGAARRGSRGRR</sequence>
<dbReference type="InterPro" id="IPR051082">
    <property type="entry name" value="Pentapeptide-BTB/POZ_domain"/>
</dbReference>
<reference evidence="2 3" key="1">
    <citation type="submission" date="2020-07" db="EMBL/GenBank/DDBJ databases">
        <title>Sequencing the genomes of 1000 actinobacteria strains.</title>
        <authorList>
            <person name="Klenk H.-P."/>
        </authorList>
    </citation>
    <scope>NUCLEOTIDE SEQUENCE [LARGE SCALE GENOMIC DNA]</scope>
    <source>
        <strain evidence="2 3">DSM 42178</strain>
    </source>
</reference>
<dbReference type="AlphaFoldDB" id="A0A852ZVH8"/>
<dbReference type="SUPFAM" id="SSF141571">
    <property type="entry name" value="Pentapeptide repeat-like"/>
    <property type="match status" value="1"/>
</dbReference>
<organism evidence="2 3">
    <name type="scientific">Allostreptomyces psammosilenae</name>
    <dbReference type="NCBI Taxonomy" id="1892865"/>
    <lineage>
        <taxon>Bacteria</taxon>
        <taxon>Bacillati</taxon>
        <taxon>Actinomycetota</taxon>
        <taxon>Actinomycetes</taxon>
        <taxon>Kitasatosporales</taxon>
        <taxon>Streptomycetaceae</taxon>
        <taxon>Allostreptomyces</taxon>
    </lineage>
</organism>
<dbReference type="Proteomes" id="UP000567795">
    <property type="component" value="Unassembled WGS sequence"/>
</dbReference>
<dbReference type="Gene3D" id="2.160.20.80">
    <property type="entry name" value="E3 ubiquitin-protein ligase SopA"/>
    <property type="match status" value="1"/>
</dbReference>